<protein>
    <submittedName>
        <fullName evidence="1">Uncharacterized protein</fullName>
    </submittedName>
</protein>
<evidence type="ECO:0000313" key="2">
    <source>
        <dbReference type="Proteomes" id="UP000824048"/>
    </source>
</evidence>
<evidence type="ECO:0000313" key="1">
    <source>
        <dbReference type="EMBL" id="HIZ42257.1"/>
    </source>
</evidence>
<name>A0A9D2ERX4_9FIRM</name>
<dbReference type="EMBL" id="DXBP01000045">
    <property type="protein sequence ID" value="HIZ42257.1"/>
    <property type="molecule type" value="Genomic_DNA"/>
</dbReference>
<comment type="caution">
    <text evidence="1">The sequence shown here is derived from an EMBL/GenBank/DDBJ whole genome shotgun (WGS) entry which is preliminary data.</text>
</comment>
<reference evidence="1" key="2">
    <citation type="submission" date="2021-04" db="EMBL/GenBank/DDBJ databases">
        <authorList>
            <person name="Gilroy R."/>
        </authorList>
    </citation>
    <scope>NUCLEOTIDE SEQUENCE</scope>
    <source>
        <strain evidence="1">ChiSxjej1B13-11774</strain>
    </source>
</reference>
<proteinExistence type="predicted"/>
<accession>A0A9D2ERX4</accession>
<organism evidence="1 2">
    <name type="scientific">Candidatus Gemmiger excrementigallinarum</name>
    <dbReference type="NCBI Taxonomy" id="2838609"/>
    <lineage>
        <taxon>Bacteria</taxon>
        <taxon>Bacillati</taxon>
        <taxon>Bacillota</taxon>
        <taxon>Clostridia</taxon>
        <taxon>Eubacteriales</taxon>
        <taxon>Gemmiger</taxon>
    </lineage>
</organism>
<dbReference type="Proteomes" id="UP000824048">
    <property type="component" value="Unassembled WGS sequence"/>
</dbReference>
<sequence>MDLIDKRCRCGNLMHNVSPRQQLCEECRKKLLTEKRSEVKSLRSEDAARRAKHPRMKNQPFKSIEQCVREADALGISYGQYVARGLDKVE</sequence>
<gene>
    <name evidence="1" type="ORF">H9811_06820</name>
</gene>
<reference evidence="1" key="1">
    <citation type="journal article" date="2021" name="PeerJ">
        <title>Extensive microbial diversity within the chicken gut microbiome revealed by metagenomics and culture.</title>
        <authorList>
            <person name="Gilroy R."/>
            <person name="Ravi A."/>
            <person name="Getino M."/>
            <person name="Pursley I."/>
            <person name="Horton D.L."/>
            <person name="Alikhan N.F."/>
            <person name="Baker D."/>
            <person name="Gharbi K."/>
            <person name="Hall N."/>
            <person name="Watson M."/>
            <person name="Adriaenssens E.M."/>
            <person name="Foster-Nyarko E."/>
            <person name="Jarju S."/>
            <person name="Secka A."/>
            <person name="Antonio M."/>
            <person name="Oren A."/>
            <person name="Chaudhuri R.R."/>
            <person name="La Ragione R."/>
            <person name="Hildebrand F."/>
            <person name="Pallen M.J."/>
        </authorList>
    </citation>
    <scope>NUCLEOTIDE SEQUENCE</scope>
    <source>
        <strain evidence="1">ChiSxjej1B13-11774</strain>
    </source>
</reference>
<dbReference type="AlphaFoldDB" id="A0A9D2ERX4"/>